<accession>A0A4R9GTL9</accession>
<gene>
    <name evidence="2" type="ORF">EHO61_00700</name>
</gene>
<name>A0A4R9GTL9_9LEPT</name>
<dbReference type="EMBL" id="RQEV01000001">
    <property type="protein sequence ID" value="TGK22332.1"/>
    <property type="molecule type" value="Genomic_DNA"/>
</dbReference>
<dbReference type="Proteomes" id="UP000297855">
    <property type="component" value="Unassembled WGS sequence"/>
</dbReference>
<organism evidence="2 3">
    <name type="scientific">Leptospira fluminis</name>
    <dbReference type="NCBI Taxonomy" id="2484979"/>
    <lineage>
        <taxon>Bacteria</taxon>
        <taxon>Pseudomonadati</taxon>
        <taxon>Spirochaetota</taxon>
        <taxon>Spirochaetia</taxon>
        <taxon>Leptospirales</taxon>
        <taxon>Leptospiraceae</taxon>
        <taxon>Leptospira</taxon>
    </lineage>
</organism>
<dbReference type="OrthoDB" id="328873at2"/>
<evidence type="ECO:0000256" key="1">
    <source>
        <dbReference type="SAM" id="MobiDB-lite"/>
    </source>
</evidence>
<comment type="caution">
    <text evidence="2">The sequence shown here is derived from an EMBL/GenBank/DDBJ whole genome shotgun (WGS) entry which is preliminary data.</text>
</comment>
<proteinExistence type="predicted"/>
<protein>
    <submittedName>
        <fullName evidence="2">Uncharacterized protein</fullName>
    </submittedName>
</protein>
<feature type="compositionally biased region" description="Basic and acidic residues" evidence="1">
    <location>
        <begin position="38"/>
        <end position="61"/>
    </location>
</feature>
<dbReference type="RefSeq" id="WP_135811721.1">
    <property type="nucleotide sequence ID" value="NZ_RQEV01000001.1"/>
</dbReference>
<feature type="region of interest" description="Disordered" evidence="1">
    <location>
        <begin position="38"/>
        <end position="68"/>
    </location>
</feature>
<dbReference type="AlphaFoldDB" id="A0A4R9GTL9"/>
<sequence>MSVYSFFRRNSFRYLPLLFLFLNGCFFTVDWNGNSKAKDKTELREVPKPEEGNLSGEEGKKFGKKPTFKSEEEKRLFELMTSEAGRDLRNSKDCSVIYNNCKDRCWSEFPTPSVQTVFTAITVDRKRNGCIENCRNLCKN</sequence>
<keyword evidence="3" id="KW-1185">Reference proteome</keyword>
<reference evidence="2" key="1">
    <citation type="journal article" date="2019" name="PLoS Negl. Trop. Dis.">
        <title>Revisiting the worldwide diversity of Leptospira species in the environment.</title>
        <authorList>
            <person name="Vincent A.T."/>
            <person name="Schiettekatte O."/>
            <person name="Bourhy P."/>
            <person name="Veyrier F.J."/>
            <person name="Picardeau M."/>
        </authorList>
    </citation>
    <scope>NUCLEOTIDE SEQUENCE [LARGE SCALE GENOMIC DNA]</scope>
    <source>
        <strain evidence="2">SCS5</strain>
    </source>
</reference>
<evidence type="ECO:0000313" key="3">
    <source>
        <dbReference type="Proteomes" id="UP000297855"/>
    </source>
</evidence>
<evidence type="ECO:0000313" key="2">
    <source>
        <dbReference type="EMBL" id="TGK22332.1"/>
    </source>
</evidence>